<gene>
    <name evidence="2" type="ORF">PFMG_01783</name>
</gene>
<feature type="compositionally biased region" description="Basic and acidic residues" evidence="1">
    <location>
        <begin position="187"/>
        <end position="197"/>
    </location>
</feature>
<name>A0A0L1I7R2_PLAFA</name>
<feature type="region of interest" description="Disordered" evidence="1">
    <location>
        <begin position="91"/>
        <end position="114"/>
    </location>
</feature>
<protein>
    <submittedName>
        <fullName evidence="2">Uncharacterized protein</fullName>
    </submittedName>
</protein>
<dbReference type="EMBL" id="GG665076">
    <property type="protein sequence ID" value="KNG75654.1"/>
    <property type="molecule type" value="Genomic_DNA"/>
</dbReference>
<sequence>MSKKYYEKLLSDIQNQSKPVESKFGSYILQKFGWEKRRENYKDKKIWRTWGNMLKCYITYMIKATLGYNEHEENNNGMWWENMYNNCAKKTNTDNNKNTTNSSTSNNNSKEKIVKNNQNIKYSLFVKKDTCIISSACTSLEQQQQQQQQQQAEDEKINKTQDVKIKNKHINKNENNIHNIKLITNKSSEKNHDEYVKRNKKKKKKKKKKKHKHKHKSEDKCDDDKTVD</sequence>
<dbReference type="AlphaFoldDB" id="A0A0L1I7R2"/>
<evidence type="ECO:0000313" key="3">
    <source>
        <dbReference type="Proteomes" id="UP000054562"/>
    </source>
</evidence>
<feature type="compositionally biased region" description="Basic and acidic residues" evidence="1">
    <location>
        <begin position="216"/>
        <end position="228"/>
    </location>
</feature>
<dbReference type="OrthoDB" id="10019757at2759"/>
<reference evidence="3" key="1">
    <citation type="submission" date="2015-07" db="EMBL/GenBank/DDBJ databases">
        <title>Annotation of Plasmodium falciparum IGH-CR14.</title>
        <authorList>
            <consortium name="The Broad Institute Genome Sequencing Platform"/>
            <person name="Volkman S.K."/>
            <person name="Neafsey D.E."/>
            <person name="Dash A.P."/>
            <person name="Chitnis C.E."/>
            <person name="Hartl D.L."/>
            <person name="Young S.K."/>
            <person name="Zeng Q."/>
            <person name="Koehrsen M."/>
            <person name="Alvarado L."/>
            <person name="Berlin A."/>
            <person name="Borenstein D."/>
            <person name="Chapman S.B."/>
            <person name="Chen Z."/>
            <person name="Engels R."/>
            <person name="Freedman E."/>
            <person name="Gellesch M."/>
            <person name="Goldberg J."/>
            <person name="Griggs A."/>
            <person name="Gujja S."/>
            <person name="Heilman E.R."/>
            <person name="Heiman D.I."/>
            <person name="Howarth C."/>
            <person name="Jen D."/>
            <person name="Larson L."/>
            <person name="Mehta T."/>
            <person name="Neiman D."/>
            <person name="Park D."/>
            <person name="Pearson M."/>
            <person name="Roberts A."/>
            <person name="Saif S."/>
            <person name="Shea T."/>
            <person name="Shenoy N."/>
            <person name="Sisk P."/>
            <person name="Stolte C."/>
            <person name="Sykes S."/>
            <person name="Walk T."/>
            <person name="White J."/>
            <person name="Yandava C."/>
            <person name="Haas B."/>
            <person name="Henn M.R."/>
            <person name="Nusbaum C."/>
            <person name="Birren B."/>
        </authorList>
    </citation>
    <scope>NUCLEOTIDE SEQUENCE [LARGE SCALE GENOMIC DNA]</scope>
    <source>
        <strain evidence="3">IGH-CR14</strain>
    </source>
</reference>
<dbReference type="Proteomes" id="UP000054562">
    <property type="component" value="Unassembled WGS sequence"/>
</dbReference>
<feature type="compositionally biased region" description="Basic and acidic residues" evidence="1">
    <location>
        <begin position="153"/>
        <end position="165"/>
    </location>
</feature>
<evidence type="ECO:0000313" key="2">
    <source>
        <dbReference type="EMBL" id="KNG75654.1"/>
    </source>
</evidence>
<proteinExistence type="predicted"/>
<feature type="compositionally biased region" description="Basic residues" evidence="1">
    <location>
        <begin position="198"/>
        <end position="215"/>
    </location>
</feature>
<evidence type="ECO:0000256" key="1">
    <source>
        <dbReference type="SAM" id="MobiDB-lite"/>
    </source>
</evidence>
<reference evidence="3" key="2">
    <citation type="submission" date="2015-07" db="EMBL/GenBank/DDBJ databases">
        <title>The genome sequence of Plasmodium falciparum IGH-CR14.</title>
        <authorList>
            <consortium name="The Broad Institute Genome Sequencing Platform"/>
            <person name="Volkman S.K."/>
            <person name="Neafsey D.E."/>
            <person name="Dash A.P."/>
            <person name="Chitnis C.E."/>
            <person name="Hartl D.L."/>
            <person name="Young S.K."/>
            <person name="Kodira C.D."/>
            <person name="Zeng Q."/>
            <person name="Koehrsen M."/>
            <person name="Godfrey P."/>
            <person name="Alvarado L."/>
            <person name="Berlin A."/>
            <person name="Borenstein D."/>
            <person name="Chen Z."/>
            <person name="Engels R."/>
            <person name="Freedman E."/>
            <person name="Gellesch M."/>
            <person name="Goldberg J."/>
            <person name="Griggs A."/>
            <person name="Gujja S."/>
            <person name="Heiman D."/>
            <person name="Hepburn T."/>
            <person name="Howarth C."/>
            <person name="Jen D."/>
            <person name="Larson L."/>
            <person name="Lewis B."/>
            <person name="Mehta T."/>
            <person name="Park D."/>
            <person name="Pearson M."/>
            <person name="Roberts A."/>
            <person name="Saif S."/>
            <person name="Shea T."/>
            <person name="Shenoy N."/>
            <person name="Sisk P."/>
            <person name="Stolte C."/>
            <person name="Sykes S."/>
            <person name="Walk T."/>
            <person name="White J."/>
            <person name="Yandava C."/>
            <person name="Wirth D.F."/>
            <person name="Nusbaum C."/>
            <person name="Birren B."/>
        </authorList>
    </citation>
    <scope>NUCLEOTIDE SEQUENCE [LARGE SCALE GENOMIC DNA]</scope>
    <source>
        <strain evidence="3">IGH-CR14</strain>
    </source>
</reference>
<feature type="region of interest" description="Disordered" evidence="1">
    <location>
        <begin position="148"/>
        <end position="228"/>
    </location>
</feature>
<feature type="compositionally biased region" description="Low complexity" evidence="1">
    <location>
        <begin position="173"/>
        <end position="183"/>
    </location>
</feature>
<feature type="compositionally biased region" description="Low complexity" evidence="1">
    <location>
        <begin position="91"/>
        <end position="108"/>
    </location>
</feature>
<organism evidence="2 3">
    <name type="scientific">Plasmodium falciparum IGH-CR14</name>
    <dbReference type="NCBI Taxonomy" id="580059"/>
    <lineage>
        <taxon>Eukaryota</taxon>
        <taxon>Sar</taxon>
        <taxon>Alveolata</taxon>
        <taxon>Apicomplexa</taxon>
        <taxon>Aconoidasida</taxon>
        <taxon>Haemosporida</taxon>
        <taxon>Plasmodiidae</taxon>
        <taxon>Plasmodium</taxon>
        <taxon>Plasmodium (Laverania)</taxon>
    </lineage>
</organism>
<accession>A0A0L1I7R2</accession>